<accession>A0A1G7CWD6</accession>
<dbReference type="OrthoDB" id="1164799at2"/>
<sequence length="180" mass="20852">MLVRFIIILLLVTTSCIPLRVAPNLEEGKIVKAKKFVNNLPNQFSYVFDDPKEANEFYYYINAKYQLNYDDFNGNIPVVINGQTCYLTFYEVNKETKTVNLVPVLVDAALEDKGHAPVLKSLEVTRSGKWYLALTVTDDHLNDCLNEEHQNFEEVEKYVSNLRNEYLTTTHYIEVFLKAK</sequence>
<dbReference type="RefSeq" id="WP_093140213.1">
    <property type="nucleotide sequence ID" value="NZ_BMWO01000001.1"/>
</dbReference>
<dbReference type="Proteomes" id="UP000199321">
    <property type="component" value="Unassembled WGS sequence"/>
</dbReference>
<protein>
    <recommendedName>
        <fullName evidence="3">Lipoprotein</fullName>
    </recommendedName>
</protein>
<dbReference type="STRING" id="227084.SAMN05421855_101568"/>
<dbReference type="PROSITE" id="PS51257">
    <property type="entry name" value="PROKAR_LIPOPROTEIN"/>
    <property type="match status" value="1"/>
</dbReference>
<name>A0A1G7CWD6_9FLAO</name>
<gene>
    <name evidence="1" type="ORF">SAMN05421855_101568</name>
</gene>
<reference evidence="1 2" key="1">
    <citation type="submission" date="2016-10" db="EMBL/GenBank/DDBJ databases">
        <authorList>
            <person name="de Groot N.N."/>
        </authorList>
    </citation>
    <scope>NUCLEOTIDE SEQUENCE [LARGE SCALE GENOMIC DNA]</scope>
    <source>
        <strain evidence="1 2">DSM 16195</strain>
    </source>
</reference>
<organism evidence="1 2">
    <name type="scientific">Ulvibacter litoralis</name>
    <dbReference type="NCBI Taxonomy" id="227084"/>
    <lineage>
        <taxon>Bacteria</taxon>
        <taxon>Pseudomonadati</taxon>
        <taxon>Bacteroidota</taxon>
        <taxon>Flavobacteriia</taxon>
        <taxon>Flavobacteriales</taxon>
        <taxon>Flavobacteriaceae</taxon>
        <taxon>Ulvibacter</taxon>
    </lineage>
</organism>
<evidence type="ECO:0008006" key="3">
    <source>
        <dbReference type="Google" id="ProtNLM"/>
    </source>
</evidence>
<dbReference type="EMBL" id="FNBA01000001">
    <property type="protein sequence ID" value="SDE42795.1"/>
    <property type="molecule type" value="Genomic_DNA"/>
</dbReference>
<evidence type="ECO:0000313" key="1">
    <source>
        <dbReference type="EMBL" id="SDE42795.1"/>
    </source>
</evidence>
<proteinExistence type="predicted"/>
<evidence type="ECO:0000313" key="2">
    <source>
        <dbReference type="Proteomes" id="UP000199321"/>
    </source>
</evidence>
<keyword evidence="2" id="KW-1185">Reference proteome</keyword>
<dbReference type="AlphaFoldDB" id="A0A1G7CWD6"/>